<dbReference type="InterPro" id="IPR011042">
    <property type="entry name" value="6-blade_b-propeller_TolB-like"/>
</dbReference>
<dbReference type="KEGG" id="tos:Theos_0648"/>
<reference evidence="1 2" key="1">
    <citation type="journal article" date="2013" name="Genome Announc.">
        <title>Whole Genome Sequencing of Thermus oshimai JL-2 and Thermus thermophilus JL-18, Incomplete Denitrifiers from the United States Great Basin.</title>
        <authorList>
            <person name="Murugapiran S.K."/>
            <person name="Huntemann M."/>
            <person name="Wei C.L."/>
            <person name="Han J."/>
            <person name="Detter J.C."/>
            <person name="Han C.S."/>
            <person name="Erkkila T.H."/>
            <person name="Teshima H."/>
            <person name="Chen A."/>
            <person name="Kyrpides N."/>
            <person name="Mavrommatis K."/>
            <person name="Markowitz V."/>
            <person name="Szeto E."/>
            <person name="Ivanova N."/>
            <person name="Pagani I."/>
            <person name="Lam J."/>
            <person name="McDonald A.I."/>
            <person name="Dodsworth J.A."/>
            <person name="Pati A."/>
            <person name="Goodwin L."/>
            <person name="Peters L."/>
            <person name="Pitluck S."/>
            <person name="Woyke T."/>
            <person name="Hedlund B.P."/>
        </authorList>
    </citation>
    <scope>NUCLEOTIDE SEQUENCE</scope>
    <source>
        <strain evidence="1 2">JL-2</strain>
    </source>
</reference>
<accession>K7QYI4</accession>
<keyword evidence="2" id="KW-1185">Reference proteome</keyword>
<dbReference type="AlphaFoldDB" id="K7QYI4"/>
<dbReference type="HOGENOM" id="CLU_865828_0_0_0"/>
<proteinExistence type="predicted"/>
<evidence type="ECO:0000313" key="1">
    <source>
        <dbReference type="EMBL" id="AFV75710.1"/>
    </source>
</evidence>
<dbReference type="EMBL" id="CP003249">
    <property type="protein sequence ID" value="AFV75710.1"/>
    <property type="molecule type" value="Genomic_DNA"/>
</dbReference>
<evidence type="ECO:0008006" key="3">
    <source>
        <dbReference type="Google" id="ProtNLM"/>
    </source>
</evidence>
<protein>
    <recommendedName>
        <fullName evidence="3">Gluconolactonase</fullName>
    </recommendedName>
</protein>
<dbReference type="Gene3D" id="2.120.10.30">
    <property type="entry name" value="TolB, C-terminal domain"/>
    <property type="match status" value="1"/>
</dbReference>
<dbReference type="eggNOG" id="COG2133">
    <property type="taxonomic scope" value="Bacteria"/>
</dbReference>
<dbReference type="STRING" id="751945.Theos_0648"/>
<evidence type="ECO:0000313" key="2">
    <source>
        <dbReference type="Proteomes" id="UP000000211"/>
    </source>
</evidence>
<name>K7QYI4_THEOS</name>
<dbReference type="SUPFAM" id="SSF101898">
    <property type="entry name" value="NHL repeat"/>
    <property type="match status" value="1"/>
</dbReference>
<sequence>MQEVKVGGRTRRVHVRPFAWNLHAPTHMEWAPDGRLLVVERTTGKVKDITKGGDMEEAKPFAWGLEGPSSMCPLPDGRLLISEFWGGRILDISSGGPASKAPVFCEGLIRPYSITSVPTEGSYRVFVVSSSEKRALEDVVGQVSEISNGKALPFLTQIPSRRSRGTEGFTPPWSWPEEWSVYASQCSKKSWTTFLPGEKGVLILAVSSLGRIIAFPVQEGPQELPEVAKKYTIAFDLDNMGGIIGHPYNGFLYVSQPATGSVLAIDPKEVRAYSFDPPVVTNLPSPSCVRFSPDGQTMFVCSPTNGVVWKVEGVVS</sequence>
<organism evidence="1 2">
    <name type="scientific">Thermus oshimai JL-2</name>
    <dbReference type="NCBI Taxonomy" id="751945"/>
    <lineage>
        <taxon>Bacteria</taxon>
        <taxon>Thermotogati</taxon>
        <taxon>Deinococcota</taxon>
        <taxon>Deinococci</taxon>
        <taxon>Thermales</taxon>
        <taxon>Thermaceae</taxon>
        <taxon>Thermus</taxon>
    </lineage>
</organism>
<dbReference type="Proteomes" id="UP000000211">
    <property type="component" value="Chromosome"/>
</dbReference>
<gene>
    <name evidence="1" type="ORF">Theos_0648</name>
</gene>